<accession>A0A2M9YJU0</accession>
<dbReference type="EMBL" id="NPDV01000019">
    <property type="protein sequence ID" value="PJZ51802.1"/>
    <property type="molecule type" value="Genomic_DNA"/>
</dbReference>
<evidence type="ECO:0000313" key="3">
    <source>
        <dbReference type="Proteomes" id="UP000232149"/>
    </source>
</evidence>
<proteinExistence type="predicted"/>
<gene>
    <name evidence="2" type="ORF">CH376_08765</name>
    <name evidence="1" type="ORF">CH380_18070</name>
</gene>
<dbReference type="EMBL" id="NPDU01000018">
    <property type="protein sequence ID" value="PJZ62291.1"/>
    <property type="molecule type" value="Genomic_DNA"/>
</dbReference>
<protein>
    <submittedName>
        <fullName evidence="1">Uncharacterized protein</fullName>
    </submittedName>
</protein>
<sequence length="61" mass="7396">MFISIVPSKKILFPYKKKVPKEKPFFLSHFSFLWEPKISDSPFRKNCIALKRNKIRVLNWK</sequence>
<reference evidence="3 4" key="1">
    <citation type="submission" date="2017-07" db="EMBL/GenBank/DDBJ databases">
        <title>Leptospira spp. isolated from tropical soils.</title>
        <authorList>
            <person name="Thibeaux R."/>
            <person name="Iraola G."/>
            <person name="Ferres I."/>
            <person name="Bierque E."/>
            <person name="Girault D."/>
            <person name="Soupe-Gilbert M.-E."/>
            <person name="Picardeau M."/>
            <person name="Goarant C."/>
        </authorList>
    </citation>
    <scope>NUCLEOTIDE SEQUENCE [LARGE SCALE GENOMIC DNA]</scope>
    <source>
        <strain evidence="1 4">FH2-B-C1</strain>
        <strain evidence="2 3">FH2-B-D1</strain>
    </source>
</reference>
<organism evidence="1 4">
    <name type="scientific">Leptospira adleri</name>
    <dbReference type="NCBI Taxonomy" id="2023186"/>
    <lineage>
        <taxon>Bacteria</taxon>
        <taxon>Pseudomonadati</taxon>
        <taxon>Spirochaetota</taxon>
        <taxon>Spirochaetia</taxon>
        <taxon>Leptospirales</taxon>
        <taxon>Leptospiraceae</taxon>
        <taxon>Leptospira</taxon>
    </lineage>
</organism>
<evidence type="ECO:0000313" key="2">
    <source>
        <dbReference type="EMBL" id="PJZ62291.1"/>
    </source>
</evidence>
<name>A0A2M9YJU0_9LEPT</name>
<evidence type="ECO:0000313" key="4">
    <source>
        <dbReference type="Proteomes" id="UP000232188"/>
    </source>
</evidence>
<keyword evidence="3" id="KW-1185">Reference proteome</keyword>
<dbReference type="AlphaFoldDB" id="A0A2M9YJU0"/>
<comment type="caution">
    <text evidence="1">The sequence shown here is derived from an EMBL/GenBank/DDBJ whole genome shotgun (WGS) entry which is preliminary data.</text>
</comment>
<dbReference type="Proteomes" id="UP000232149">
    <property type="component" value="Unassembled WGS sequence"/>
</dbReference>
<dbReference type="Proteomes" id="UP000232188">
    <property type="component" value="Unassembled WGS sequence"/>
</dbReference>
<evidence type="ECO:0000313" key="1">
    <source>
        <dbReference type="EMBL" id="PJZ51802.1"/>
    </source>
</evidence>